<reference evidence="2" key="2">
    <citation type="submission" date="2021-02" db="EMBL/GenBank/DDBJ databases">
        <authorList>
            <person name="Kimball J.A."/>
            <person name="Haas M.W."/>
            <person name="Macchietto M."/>
            <person name="Kono T."/>
            <person name="Duquette J."/>
            <person name="Shao M."/>
        </authorList>
    </citation>
    <scope>NUCLEOTIDE SEQUENCE</scope>
    <source>
        <tissue evidence="2">Fresh leaf tissue</tissue>
    </source>
</reference>
<sequence length="110" mass="11671">MPLGPEEEEEGDAAGPGPAPGGGGPRVLAASASFRLPETARVVRGAPPCVDRRRVAPDAGDITPMLLSYTIEVHYKQVRGSSWRPVRPAVRTFHLSVDTGDHVKFGAMRG</sequence>
<name>A0A8J5W6N6_ZIZPA</name>
<proteinExistence type="predicted"/>
<evidence type="ECO:0000313" key="2">
    <source>
        <dbReference type="EMBL" id="KAG8081589.1"/>
    </source>
</evidence>
<dbReference type="OrthoDB" id="14911at2759"/>
<organism evidence="2 3">
    <name type="scientific">Zizania palustris</name>
    <name type="common">Northern wild rice</name>
    <dbReference type="NCBI Taxonomy" id="103762"/>
    <lineage>
        <taxon>Eukaryota</taxon>
        <taxon>Viridiplantae</taxon>
        <taxon>Streptophyta</taxon>
        <taxon>Embryophyta</taxon>
        <taxon>Tracheophyta</taxon>
        <taxon>Spermatophyta</taxon>
        <taxon>Magnoliopsida</taxon>
        <taxon>Liliopsida</taxon>
        <taxon>Poales</taxon>
        <taxon>Poaceae</taxon>
        <taxon>BOP clade</taxon>
        <taxon>Oryzoideae</taxon>
        <taxon>Oryzeae</taxon>
        <taxon>Zizaniinae</taxon>
        <taxon>Zizania</taxon>
    </lineage>
</organism>
<dbReference type="EMBL" id="JAAALK010000168">
    <property type="protein sequence ID" value="KAG8081589.1"/>
    <property type="molecule type" value="Genomic_DNA"/>
</dbReference>
<protein>
    <submittedName>
        <fullName evidence="2">Uncharacterized protein</fullName>
    </submittedName>
</protein>
<reference evidence="2" key="1">
    <citation type="journal article" date="2021" name="bioRxiv">
        <title>Whole Genome Assembly and Annotation of Northern Wild Rice, Zizania palustris L., Supports a Whole Genome Duplication in the Zizania Genus.</title>
        <authorList>
            <person name="Haas M."/>
            <person name="Kono T."/>
            <person name="Macchietto M."/>
            <person name="Millas R."/>
            <person name="McGilp L."/>
            <person name="Shao M."/>
            <person name="Duquette J."/>
            <person name="Hirsch C.N."/>
            <person name="Kimball J."/>
        </authorList>
    </citation>
    <scope>NUCLEOTIDE SEQUENCE</scope>
    <source>
        <tissue evidence="2">Fresh leaf tissue</tissue>
    </source>
</reference>
<keyword evidence="3" id="KW-1185">Reference proteome</keyword>
<comment type="caution">
    <text evidence="2">The sequence shown here is derived from an EMBL/GenBank/DDBJ whole genome shotgun (WGS) entry which is preliminary data.</text>
</comment>
<feature type="compositionally biased region" description="Acidic residues" evidence="1">
    <location>
        <begin position="1"/>
        <end position="12"/>
    </location>
</feature>
<dbReference type="Proteomes" id="UP000729402">
    <property type="component" value="Unassembled WGS sequence"/>
</dbReference>
<dbReference type="AlphaFoldDB" id="A0A8J5W6N6"/>
<gene>
    <name evidence="2" type="ORF">GUJ93_ZPchr0575g29174</name>
</gene>
<accession>A0A8J5W6N6</accession>
<evidence type="ECO:0000313" key="3">
    <source>
        <dbReference type="Proteomes" id="UP000729402"/>
    </source>
</evidence>
<evidence type="ECO:0000256" key="1">
    <source>
        <dbReference type="SAM" id="MobiDB-lite"/>
    </source>
</evidence>
<feature type="region of interest" description="Disordered" evidence="1">
    <location>
        <begin position="1"/>
        <end position="28"/>
    </location>
</feature>